<dbReference type="EMBL" id="CAJMXA010000177">
    <property type="protein sequence ID" value="CAE6419895.1"/>
    <property type="molecule type" value="Genomic_DNA"/>
</dbReference>
<sequence>MVLLNACTWVAVLGLDGEHKRENVGVPRLEASPAFGPPSEDAILVGDLSFSDCIAIPVVITTTLTDVLALTSSSIRSPNASPIATCSRLTRHPAKVNDGVNPSGPDSSHHSAPLPLETNISPCQDSEFPTNGLQDHDSGTGGPAATKSIPDGAPTPLRTHPPSPGPTSALPAWEPVRSIHHIFGDKDKSSQDELPFSTSGNESVRDVP</sequence>
<proteinExistence type="predicted"/>
<feature type="compositionally biased region" description="Basic and acidic residues" evidence="1">
    <location>
        <begin position="182"/>
        <end position="191"/>
    </location>
</feature>
<feature type="region of interest" description="Disordered" evidence="1">
    <location>
        <begin position="81"/>
        <end position="208"/>
    </location>
</feature>
<reference evidence="2" key="1">
    <citation type="submission" date="2021-01" db="EMBL/GenBank/DDBJ databases">
        <authorList>
            <person name="Kaushik A."/>
        </authorList>
    </citation>
    <scope>NUCLEOTIDE SEQUENCE</scope>
    <source>
        <strain evidence="2">AG6-10EEA</strain>
    </source>
</reference>
<evidence type="ECO:0000256" key="1">
    <source>
        <dbReference type="SAM" id="MobiDB-lite"/>
    </source>
</evidence>
<dbReference type="Proteomes" id="UP000663853">
    <property type="component" value="Unassembled WGS sequence"/>
</dbReference>
<accession>A0A8H2XE03</accession>
<protein>
    <submittedName>
        <fullName evidence="2">Uncharacterized protein</fullName>
    </submittedName>
</protein>
<evidence type="ECO:0000313" key="3">
    <source>
        <dbReference type="Proteomes" id="UP000663853"/>
    </source>
</evidence>
<organism evidence="2 3">
    <name type="scientific">Rhizoctonia solani</name>
    <dbReference type="NCBI Taxonomy" id="456999"/>
    <lineage>
        <taxon>Eukaryota</taxon>
        <taxon>Fungi</taxon>
        <taxon>Dikarya</taxon>
        <taxon>Basidiomycota</taxon>
        <taxon>Agaricomycotina</taxon>
        <taxon>Agaricomycetes</taxon>
        <taxon>Cantharellales</taxon>
        <taxon>Ceratobasidiaceae</taxon>
        <taxon>Rhizoctonia</taxon>
    </lineage>
</organism>
<dbReference type="AlphaFoldDB" id="A0A8H2XE03"/>
<feature type="compositionally biased region" description="Polar residues" evidence="1">
    <location>
        <begin position="118"/>
        <end position="133"/>
    </location>
</feature>
<name>A0A8H2XE03_9AGAM</name>
<comment type="caution">
    <text evidence="2">The sequence shown here is derived from an EMBL/GenBank/DDBJ whole genome shotgun (WGS) entry which is preliminary data.</text>
</comment>
<gene>
    <name evidence="2" type="ORF">RDB_LOCUS11075</name>
</gene>
<evidence type="ECO:0000313" key="2">
    <source>
        <dbReference type="EMBL" id="CAE6419895.1"/>
    </source>
</evidence>